<dbReference type="Gene3D" id="1.10.357.10">
    <property type="entry name" value="Tetracycline Repressor, domain 2"/>
    <property type="match status" value="1"/>
</dbReference>
<reference evidence="4" key="1">
    <citation type="journal article" date="2022" name="Cell">
        <title>Design, construction, and in vivo augmentation of a complex gut microbiome.</title>
        <authorList>
            <person name="Cheng A.G."/>
            <person name="Ho P.Y."/>
            <person name="Aranda-Diaz A."/>
            <person name="Jain S."/>
            <person name="Yu F.B."/>
            <person name="Meng X."/>
            <person name="Wang M."/>
            <person name="Iakiviak M."/>
            <person name="Nagashima K."/>
            <person name="Zhao A."/>
            <person name="Murugkar P."/>
            <person name="Patil A."/>
            <person name="Atabakhsh K."/>
            <person name="Weakley A."/>
            <person name="Yan J."/>
            <person name="Brumbaugh A.R."/>
            <person name="Higginbottom S."/>
            <person name="Dimas A."/>
            <person name="Shiver A.L."/>
            <person name="Deutschbauer A."/>
            <person name="Neff N."/>
            <person name="Sonnenburg J.L."/>
            <person name="Huang K.C."/>
            <person name="Fischbach M.A."/>
        </authorList>
    </citation>
    <scope>NUCLEOTIDE SEQUENCE</scope>
    <source>
        <strain evidence="4">DSM 19829</strain>
    </source>
</reference>
<keyword evidence="5" id="KW-1185">Reference proteome</keyword>
<dbReference type="InterPro" id="IPR036271">
    <property type="entry name" value="Tet_transcr_reg_TetR-rel_C_sf"/>
</dbReference>
<protein>
    <submittedName>
        <fullName evidence="4">TetR/AcrR family transcriptional regulator</fullName>
    </submittedName>
</protein>
<dbReference type="Gene3D" id="1.10.10.60">
    <property type="entry name" value="Homeodomain-like"/>
    <property type="match status" value="1"/>
</dbReference>
<gene>
    <name evidence="4" type="ORF">NQ502_01020</name>
</gene>
<dbReference type="InterPro" id="IPR001647">
    <property type="entry name" value="HTH_TetR"/>
</dbReference>
<dbReference type="InterPro" id="IPR050109">
    <property type="entry name" value="HTH-type_TetR-like_transc_reg"/>
</dbReference>
<dbReference type="PROSITE" id="PS50977">
    <property type="entry name" value="HTH_TETR_2"/>
    <property type="match status" value="1"/>
</dbReference>
<dbReference type="InterPro" id="IPR009057">
    <property type="entry name" value="Homeodomain-like_sf"/>
</dbReference>
<feature type="DNA-binding region" description="H-T-H motif" evidence="2">
    <location>
        <begin position="33"/>
        <end position="52"/>
    </location>
</feature>
<name>A0ABY5VME3_9FIRM</name>
<dbReference type="Proteomes" id="UP001060164">
    <property type="component" value="Chromosome"/>
</dbReference>
<evidence type="ECO:0000256" key="1">
    <source>
        <dbReference type="ARBA" id="ARBA00023125"/>
    </source>
</evidence>
<dbReference type="SUPFAM" id="SSF46689">
    <property type="entry name" value="Homeodomain-like"/>
    <property type="match status" value="1"/>
</dbReference>
<dbReference type="Pfam" id="PF00440">
    <property type="entry name" value="TetR_N"/>
    <property type="match status" value="1"/>
</dbReference>
<accession>A0ABY5VME3</accession>
<feature type="domain" description="HTH tetR-type" evidence="3">
    <location>
        <begin position="10"/>
        <end position="70"/>
    </location>
</feature>
<proteinExistence type="predicted"/>
<dbReference type="SUPFAM" id="SSF48498">
    <property type="entry name" value="Tetracyclin repressor-like, C-terminal domain"/>
    <property type="match status" value="1"/>
</dbReference>
<evidence type="ECO:0000259" key="3">
    <source>
        <dbReference type="PROSITE" id="PS50977"/>
    </source>
</evidence>
<evidence type="ECO:0000313" key="4">
    <source>
        <dbReference type="EMBL" id="UWP61324.1"/>
    </source>
</evidence>
<dbReference type="EMBL" id="CP102290">
    <property type="protein sequence ID" value="UWP61324.1"/>
    <property type="molecule type" value="Genomic_DNA"/>
</dbReference>
<dbReference type="PRINTS" id="PR00455">
    <property type="entry name" value="HTHTETR"/>
</dbReference>
<evidence type="ECO:0000256" key="2">
    <source>
        <dbReference type="PROSITE-ProRule" id="PRU00335"/>
    </source>
</evidence>
<keyword evidence="1 2" id="KW-0238">DNA-binding</keyword>
<evidence type="ECO:0000313" key="5">
    <source>
        <dbReference type="Proteomes" id="UP001060164"/>
    </source>
</evidence>
<organism evidence="4 5">
    <name type="scientific">Ruminococcus gauvreauii</name>
    <dbReference type="NCBI Taxonomy" id="438033"/>
    <lineage>
        <taxon>Bacteria</taxon>
        <taxon>Bacillati</taxon>
        <taxon>Bacillota</taxon>
        <taxon>Clostridia</taxon>
        <taxon>Eubacteriales</taxon>
        <taxon>Oscillospiraceae</taxon>
        <taxon>Ruminococcus</taxon>
    </lineage>
</organism>
<dbReference type="PANTHER" id="PTHR30328">
    <property type="entry name" value="TRANSCRIPTIONAL REPRESSOR"/>
    <property type="match status" value="1"/>
</dbReference>
<sequence>MNEKFFSLPEEKQQNIINAAMEVFAQNEYKRASTELMAVRAGVSKGLLFYYFHNKKELYLFLYDYVVEIMKSQIGNQRMRQITDFYEMLRYCTEEKVRILGRNPYLMEFSMRAFYSVKEEVSDSLKQMNTSLLQVLYQQYFGHIDTSRFKETVDPYRVFKMLQWMADGYIHELQMENKKFDVDLLAQEFGDWMDMMKKLTYKEEYLDECHRD</sequence>
<dbReference type="PANTHER" id="PTHR30328:SF54">
    <property type="entry name" value="HTH-TYPE TRANSCRIPTIONAL REPRESSOR SCO4008"/>
    <property type="match status" value="1"/>
</dbReference>